<evidence type="ECO:0000313" key="1">
    <source>
        <dbReference type="Proteomes" id="UP000694850"/>
    </source>
</evidence>
<name>A0A8B6ZHA1_ORYAF</name>
<dbReference type="OrthoDB" id="9447330at2759"/>
<dbReference type="PANTHER" id="PTHR36880">
    <property type="entry name" value="9130008F23RIK PROTEIN"/>
    <property type="match status" value="1"/>
</dbReference>
<gene>
    <name evidence="2" type="primary">CUNH6orf141</name>
</gene>
<organism evidence="1 2">
    <name type="scientific">Orycteropus afer afer</name>
    <dbReference type="NCBI Taxonomy" id="1230840"/>
    <lineage>
        <taxon>Eukaryota</taxon>
        <taxon>Metazoa</taxon>
        <taxon>Chordata</taxon>
        <taxon>Craniata</taxon>
        <taxon>Vertebrata</taxon>
        <taxon>Euteleostomi</taxon>
        <taxon>Mammalia</taxon>
        <taxon>Eutheria</taxon>
        <taxon>Afrotheria</taxon>
        <taxon>Tubulidentata</taxon>
        <taxon>Orycteropodidae</taxon>
        <taxon>Orycteropus</taxon>
    </lineage>
</organism>
<sequence length="286" mass="31682">MGEKRRVGGKLTKVRRGNRSEIRQKEQVWREWAEEEEVRLVLKLALSLEPVNDFPYRMGTPGARGASNPAGSPSCSVRAGFYLRELGHKVPLAPGARNLALAGTSGRWDSAIEDPSAAGAPASRAGENVDCESWVREKVLFLLHPERCLGTPGDPTREEVADREDLPPEGGDDQEPDCPSPHLPRQQRVSGHNAQTPWRAFGWRDSAAPPKSVLVRVVDYQVTEEVLQTEWTKGCMTTRTEEHSMTAVTFRTNRAQGPWGAPASLRDERGTPHSRGGEECFTVRRD</sequence>
<accession>A0A8B6ZHA1</accession>
<dbReference type="AlphaFoldDB" id="A0A8B6ZHA1"/>
<proteinExistence type="predicted"/>
<dbReference type="InterPro" id="IPR037739">
    <property type="entry name" value="C6orf141"/>
</dbReference>
<dbReference type="Proteomes" id="UP000694850">
    <property type="component" value="Unplaced"/>
</dbReference>
<keyword evidence="1" id="KW-1185">Reference proteome</keyword>
<evidence type="ECO:0000313" key="2">
    <source>
        <dbReference type="RefSeq" id="XP_007934477.2"/>
    </source>
</evidence>
<dbReference type="RefSeq" id="XP_007934477.2">
    <property type="nucleotide sequence ID" value="XM_007936286.2"/>
</dbReference>
<reference evidence="2" key="1">
    <citation type="submission" date="2025-08" db="UniProtKB">
        <authorList>
            <consortium name="RefSeq"/>
        </authorList>
    </citation>
    <scope>IDENTIFICATION</scope>
</reference>
<protein>
    <submittedName>
        <fullName evidence="2">Uncharacterized protein C6orf141 homolog</fullName>
    </submittedName>
</protein>
<dbReference type="PANTHER" id="PTHR36880:SF1">
    <property type="entry name" value="9130008F23RIK PROTEIN"/>
    <property type="match status" value="1"/>
</dbReference>